<feature type="domain" description="G" evidence="1">
    <location>
        <begin position="19"/>
        <end position="108"/>
    </location>
</feature>
<organism evidence="2 3">
    <name type="scientific">Thamnocephalis sphaerospora</name>
    <dbReference type="NCBI Taxonomy" id="78915"/>
    <lineage>
        <taxon>Eukaryota</taxon>
        <taxon>Fungi</taxon>
        <taxon>Fungi incertae sedis</taxon>
        <taxon>Zoopagomycota</taxon>
        <taxon>Zoopagomycotina</taxon>
        <taxon>Zoopagomycetes</taxon>
        <taxon>Zoopagales</taxon>
        <taxon>Sigmoideomycetaceae</taxon>
        <taxon>Thamnocephalis</taxon>
    </lineage>
</organism>
<dbReference type="EMBL" id="KZ993677">
    <property type="protein sequence ID" value="RKP04504.1"/>
    <property type="molecule type" value="Genomic_DNA"/>
</dbReference>
<accession>A0A4P9XFY2</accession>
<evidence type="ECO:0000313" key="3">
    <source>
        <dbReference type="Proteomes" id="UP000271241"/>
    </source>
</evidence>
<dbReference type="AlphaFoldDB" id="A0A4P9XFY2"/>
<dbReference type="InterPro" id="IPR027417">
    <property type="entry name" value="P-loop_NTPase"/>
</dbReference>
<name>A0A4P9XFY2_9FUNG</name>
<keyword evidence="2" id="KW-0378">Hydrolase</keyword>
<keyword evidence="3" id="KW-1185">Reference proteome</keyword>
<dbReference type="Pfam" id="PF01926">
    <property type="entry name" value="MMR_HSR1"/>
    <property type="match status" value="1"/>
</dbReference>
<dbReference type="PANTHER" id="PTHR42698">
    <property type="entry name" value="GTPASE ERA"/>
    <property type="match status" value="1"/>
</dbReference>
<feature type="non-terminal residue" evidence="2">
    <location>
        <position position="1"/>
    </location>
</feature>
<sequence>RLPVVQRNFSQPENPRLLRIAVLGRTNAGKSTLVNGLVGQAVSATSARAHTTRGRVHAVLTEDDTQLVFLDTPGVALMAGGAMHRATARELLTSPWRSLDGADHILIV</sequence>
<dbReference type="GO" id="GO:0043024">
    <property type="term" value="F:ribosomal small subunit binding"/>
    <property type="evidence" value="ECO:0007669"/>
    <property type="project" value="TreeGrafter"/>
</dbReference>
<dbReference type="InterPro" id="IPR006073">
    <property type="entry name" value="GTP-bd"/>
</dbReference>
<evidence type="ECO:0000259" key="1">
    <source>
        <dbReference type="Pfam" id="PF01926"/>
    </source>
</evidence>
<feature type="non-terminal residue" evidence="2">
    <location>
        <position position="108"/>
    </location>
</feature>
<dbReference type="InterPro" id="IPR005662">
    <property type="entry name" value="GTPase_Era-like"/>
</dbReference>
<reference evidence="3" key="1">
    <citation type="journal article" date="2018" name="Nat. Microbiol.">
        <title>Leveraging single-cell genomics to expand the fungal tree of life.</title>
        <authorList>
            <person name="Ahrendt S.R."/>
            <person name="Quandt C.A."/>
            <person name="Ciobanu D."/>
            <person name="Clum A."/>
            <person name="Salamov A."/>
            <person name="Andreopoulos B."/>
            <person name="Cheng J.F."/>
            <person name="Woyke T."/>
            <person name="Pelin A."/>
            <person name="Henrissat B."/>
            <person name="Reynolds N.K."/>
            <person name="Benny G.L."/>
            <person name="Smith M.E."/>
            <person name="James T.Y."/>
            <person name="Grigoriev I.V."/>
        </authorList>
    </citation>
    <scope>NUCLEOTIDE SEQUENCE [LARGE SCALE GENOMIC DNA]</scope>
    <source>
        <strain evidence="3">RSA 1356</strain>
    </source>
</reference>
<dbReference type="PANTHER" id="PTHR42698:SF1">
    <property type="entry name" value="GTPASE ERA, MITOCHONDRIAL"/>
    <property type="match status" value="1"/>
</dbReference>
<protein>
    <submittedName>
        <fullName evidence="2">P-loop containing nucleoside triphosphate hydrolase protein</fullName>
    </submittedName>
</protein>
<proteinExistence type="predicted"/>
<dbReference type="GO" id="GO:0019843">
    <property type="term" value="F:rRNA binding"/>
    <property type="evidence" value="ECO:0007669"/>
    <property type="project" value="TreeGrafter"/>
</dbReference>
<dbReference type="GO" id="GO:0000028">
    <property type="term" value="P:ribosomal small subunit assembly"/>
    <property type="evidence" value="ECO:0007669"/>
    <property type="project" value="TreeGrafter"/>
</dbReference>
<evidence type="ECO:0000313" key="2">
    <source>
        <dbReference type="EMBL" id="RKP04504.1"/>
    </source>
</evidence>
<dbReference type="GO" id="GO:0005525">
    <property type="term" value="F:GTP binding"/>
    <property type="evidence" value="ECO:0007669"/>
    <property type="project" value="InterPro"/>
</dbReference>
<dbReference type="SUPFAM" id="SSF52540">
    <property type="entry name" value="P-loop containing nucleoside triphosphate hydrolases"/>
    <property type="match status" value="1"/>
</dbReference>
<dbReference type="GO" id="GO:0016787">
    <property type="term" value="F:hydrolase activity"/>
    <property type="evidence" value="ECO:0007669"/>
    <property type="project" value="UniProtKB-KW"/>
</dbReference>
<dbReference type="OrthoDB" id="188276at2759"/>
<dbReference type="Gene3D" id="3.40.50.300">
    <property type="entry name" value="P-loop containing nucleotide triphosphate hydrolases"/>
    <property type="match status" value="1"/>
</dbReference>
<dbReference type="STRING" id="78915.A0A4P9XFY2"/>
<gene>
    <name evidence="2" type="ORF">THASP1DRAFT_6257</name>
</gene>
<dbReference type="Proteomes" id="UP000271241">
    <property type="component" value="Unassembled WGS sequence"/>
</dbReference>